<organism evidence="3 4">
    <name type="scientific">Toxocara canis</name>
    <name type="common">Canine roundworm</name>
    <dbReference type="NCBI Taxonomy" id="6265"/>
    <lineage>
        <taxon>Eukaryota</taxon>
        <taxon>Metazoa</taxon>
        <taxon>Ecdysozoa</taxon>
        <taxon>Nematoda</taxon>
        <taxon>Chromadorea</taxon>
        <taxon>Rhabditida</taxon>
        <taxon>Spirurina</taxon>
        <taxon>Ascaridomorpha</taxon>
        <taxon>Ascaridoidea</taxon>
        <taxon>Toxocaridae</taxon>
        <taxon>Toxocara</taxon>
    </lineage>
</organism>
<keyword evidence="3" id="KW-1185">Reference proteome</keyword>
<feature type="transmembrane region" description="Helical" evidence="1">
    <location>
        <begin position="97"/>
        <end position="115"/>
    </location>
</feature>
<protein>
    <submittedName>
        <fullName evidence="4">SSD domain-containing protein</fullName>
    </submittedName>
</protein>
<sequence>MQELGVSKDGMNLCVKVDQKFALKGNLCFEIPSDLRRLLGSSIRSPMLTQFAKKMRDAARLLPKILRCHGIDQGVSWRFDEDSSEYKAICGLIHVKYLAPVCLLMKCLILGYFVTEKIYERHIILNVATLFLLLLGASSSVFLLVGIKAKKYTLVIPYFMACGVAILLVAMKSFVDLLDTANTKDTLKAYRLRKLIAQASINLIGKTSAQLSI</sequence>
<evidence type="ECO:0000313" key="2">
    <source>
        <dbReference type="EMBL" id="VDM24988.1"/>
    </source>
</evidence>
<dbReference type="Proteomes" id="UP000050794">
    <property type="component" value="Unassembled WGS sequence"/>
</dbReference>
<keyword evidence="1" id="KW-0812">Transmembrane</keyword>
<feature type="transmembrane region" description="Helical" evidence="1">
    <location>
        <begin position="127"/>
        <end position="147"/>
    </location>
</feature>
<evidence type="ECO:0000256" key="1">
    <source>
        <dbReference type="SAM" id="Phobius"/>
    </source>
</evidence>
<accession>A0A183TX93</accession>
<evidence type="ECO:0000313" key="4">
    <source>
        <dbReference type="WBParaSite" id="TCNE_0000086201-mRNA-1"/>
    </source>
</evidence>
<evidence type="ECO:0000313" key="3">
    <source>
        <dbReference type="Proteomes" id="UP000050794"/>
    </source>
</evidence>
<gene>
    <name evidence="2" type="ORF">TCNE_LOCUS863</name>
</gene>
<proteinExistence type="predicted"/>
<dbReference type="AlphaFoldDB" id="A0A183TX93"/>
<reference evidence="4" key="1">
    <citation type="submission" date="2016-06" db="UniProtKB">
        <authorList>
            <consortium name="WormBaseParasite"/>
        </authorList>
    </citation>
    <scope>IDENTIFICATION</scope>
</reference>
<dbReference type="WBParaSite" id="TCNE_0000086201-mRNA-1">
    <property type="protein sequence ID" value="TCNE_0000086201-mRNA-1"/>
    <property type="gene ID" value="TCNE_0000086201"/>
</dbReference>
<name>A0A183TX93_TOXCA</name>
<reference evidence="2 3" key="2">
    <citation type="submission" date="2018-11" db="EMBL/GenBank/DDBJ databases">
        <authorList>
            <consortium name="Pathogen Informatics"/>
        </authorList>
    </citation>
    <scope>NUCLEOTIDE SEQUENCE [LARGE SCALE GENOMIC DNA]</scope>
</reference>
<dbReference type="EMBL" id="UYWY01000504">
    <property type="protein sequence ID" value="VDM24988.1"/>
    <property type="molecule type" value="Genomic_DNA"/>
</dbReference>
<keyword evidence="1" id="KW-0472">Membrane</keyword>
<feature type="transmembrane region" description="Helical" evidence="1">
    <location>
        <begin position="154"/>
        <end position="175"/>
    </location>
</feature>
<keyword evidence="1" id="KW-1133">Transmembrane helix</keyword>